<dbReference type="Proteomes" id="UP000826195">
    <property type="component" value="Unassembled WGS sequence"/>
</dbReference>
<name>A0AAV7I8M4_COTGL</name>
<proteinExistence type="predicted"/>
<gene>
    <name evidence="1" type="ORF">KQX54_000108</name>
</gene>
<accession>A0AAV7I8M4</accession>
<protein>
    <submittedName>
        <fullName evidence="1">Uncharacterized protein</fullName>
    </submittedName>
</protein>
<keyword evidence="2" id="KW-1185">Reference proteome</keyword>
<evidence type="ECO:0000313" key="1">
    <source>
        <dbReference type="EMBL" id="KAH0548329.1"/>
    </source>
</evidence>
<sequence>EKTRFDRSVDLFDEFQNLDYRHETPEVFIDYTMAWKLADDRVVNFCNGIPMKLLEEALNQCLRISTWDPFFE</sequence>
<evidence type="ECO:0000313" key="2">
    <source>
        <dbReference type="Proteomes" id="UP000826195"/>
    </source>
</evidence>
<dbReference type="EMBL" id="JAHXZJ010001895">
    <property type="protein sequence ID" value="KAH0548329.1"/>
    <property type="molecule type" value="Genomic_DNA"/>
</dbReference>
<reference evidence="1 2" key="1">
    <citation type="journal article" date="2021" name="J. Hered.">
        <title>A chromosome-level genome assembly of the parasitoid wasp, Cotesia glomerata (Hymenoptera: Braconidae).</title>
        <authorList>
            <person name="Pinto B.J."/>
            <person name="Weis J.J."/>
            <person name="Gamble T."/>
            <person name="Ode P.J."/>
            <person name="Paul R."/>
            <person name="Zaspel J.M."/>
        </authorList>
    </citation>
    <scope>NUCLEOTIDE SEQUENCE [LARGE SCALE GENOMIC DNA]</scope>
    <source>
        <strain evidence="1">CgM1</strain>
    </source>
</reference>
<dbReference type="AlphaFoldDB" id="A0AAV7I8M4"/>
<feature type="non-terminal residue" evidence="1">
    <location>
        <position position="1"/>
    </location>
</feature>
<organism evidence="1 2">
    <name type="scientific">Cotesia glomerata</name>
    <name type="common">Lepidopteran parasitic wasp</name>
    <name type="synonym">Apanteles glomeratus</name>
    <dbReference type="NCBI Taxonomy" id="32391"/>
    <lineage>
        <taxon>Eukaryota</taxon>
        <taxon>Metazoa</taxon>
        <taxon>Ecdysozoa</taxon>
        <taxon>Arthropoda</taxon>
        <taxon>Hexapoda</taxon>
        <taxon>Insecta</taxon>
        <taxon>Pterygota</taxon>
        <taxon>Neoptera</taxon>
        <taxon>Endopterygota</taxon>
        <taxon>Hymenoptera</taxon>
        <taxon>Apocrita</taxon>
        <taxon>Ichneumonoidea</taxon>
        <taxon>Braconidae</taxon>
        <taxon>Microgastrinae</taxon>
        <taxon>Cotesia</taxon>
    </lineage>
</organism>
<comment type="caution">
    <text evidence="1">The sequence shown here is derived from an EMBL/GenBank/DDBJ whole genome shotgun (WGS) entry which is preliminary data.</text>
</comment>